<dbReference type="Gene3D" id="3.40.720.10">
    <property type="entry name" value="Alkaline Phosphatase, subunit A"/>
    <property type="match status" value="1"/>
</dbReference>
<evidence type="ECO:0000256" key="4">
    <source>
        <dbReference type="ARBA" id="ARBA00022801"/>
    </source>
</evidence>
<feature type="transmembrane region" description="Helical" evidence="6">
    <location>
        <begin position="176"/>
        <end position="196"/>
    </location>
</feature>
<name>A0A9D4KVN4_DREPO</name>
<keyword evidence="6" id="KW-0812">Transmembrane</keyword>
<keyword evidence="6" id="KW-1133">Transmembrane helix</keyword>
<proteinExistence type="inferred from homology"/>
<comment type="similarity">
    <text evidence="2">Belongs to the sulfatase family.</text>
</comment>
<feature type="domain" description="Sulfatase N-terminal" evidence="8">
    <location>
        <begin position="20"/>
        <end position="401"/>
    </location>
</feature>
<reference evidence="9" key="2">
    <citation type="submission" date="2020-11" db="EMBL/GenBank/DDBJ databases">
        <authorList>
            <person name="McCartney M.A."/>
            <person name="Auch B."/>
            <person name="Kono T."/>
            <person name="Mallez S."/>
            <person name="Becker A."/>
            <person name="Gohl D.M."/>
            <person name="Silverstein K.A.T."/>
            <person name="Koren S."/>
            <person name="Bechman K.B."/>
            <person name="Herman A."/>
            <person name="Abrahante J.E."/>
            <person name="Garbe J."/>
        </authorList>
    </citation>
    <scope>NUCLEOTIDE SEQUENCE</scope>
    <source>
        <strain evidence="9">Duluth1</strain>
        <tissue evidence="9">Whole animal</tissue>
    </source>
</reference>
<dbReference type="PANTHER" id="PTHR42693">
    <property type="entry name" value="ARYLSULFATASE FAMILY MEMBER"/>
    <property type="match status" value="1"/>
</dbReference>
<comment type="caution">
    <text evidence="9">The sequence shown here is derived from an EMBL/GenBank/DDBJ whole genome shotgun (WGS) entry which is preliminary data.</text>
</comment>
<dbReference type="InterPro" id="IPR024607">
    <property type="entry name" value="Sulfatase_CS"/>
</dbReference>
<evidence type="ECO:0000256" key="7">
    <source>
        <dbReference type="SAM" id="SignalP"/>
    </source>
</evidence>
<dbReference type="OrthoDB" id="103349at2759"/>
<gene>
    <name evidence="9" type="ORF">DPMN_089276</name>
</gene>
<dbReference type="PANTHER" id="PTHR42693:SF49">
    <property type="entry name" value="SULFATASE N-TERMINAL DOMAIN-CONTAINING PROTEIN"/>
    <property type="match status" value="1"/>
</dbReference>
<evidence type="ECO:0000313" key="10">
    <source>
        <dbReference type="Proteomes" id="UP000828390"/>
    </source>
</evidence>
<organism evidence="9 10">
    <name type="scientific">Dreissena polymorpha</name>
    <name type="common">Zebra mussel</name>
    <name type="synonym">Mytilus polymorpha</name>
    <dbReference type="NCBI Taxonomy" id="45954"/>
    <lineage>
        <taxon>Eukaryota</taxon>
        <taxon>Metazoa</taxon>
        <taxon>Spiralia</taxon>
        <taxon>Lophotrochozoa</taxon>
        <taxon>Mollusca</taxon>
        <taxon>Bivalvia</taxon>
        <taxon>Autobranchia</taxon>
        <taxon>Heteroconchia</taxon>
        <taxon>Euheterodonta</taxon>
        <taxon>Imparidentia</taxon>
        <taxon>Neoheterodontei</taxon>
        <taxon>Myida</taxon>
        <taxon>Dreissenoidea</taxon>
        <taxon>Dreissenidae</taxon>
        <taxon>Dreissena</taxon>
    </lineage>
</organism>
<evidence type="ECO:0000313" key="9">
    <source>
        <dbReference type="EMBL" id="KAH3846967.1"/>
    </source>
</evidence>
<dbReference type="Gene3D" id="1.10.287.550">
    <property type="entry name" value="Helix hairpin bin"/>
    <property type="match status" value="1"/>
</dbReference>
<dbReference type="Pfam" id="PF14707">
    <property type="entry name" value="Sulfatase_C"/>
    <property type="match status" value="1"/>
</dbReference>
<dbReference type="Pfam" id="PF00884">
    <property type="entry name" value="Sulfatase"/>
    <property type="match status" value="1"/>
</dbReference>
<keyword evidence="10" id="KW-1185">Reference proteome</keyword>
<dbReference type="InterPro" id="IPR017850">
    <property type="entry name" value="Alkaline_phosphatase_core_sf"/>
</dbReference>
<dbReference type="GO" id="GO:0004065">
    <property type="term" value="F:arylsulfatase activity"/>
    <property type="evidence" value="ECO:0007669"/>
    <property type="project" value="TreeGrafter"/>
</dbReference>
<dbReference type="GO" id="GO:0046872">
    <property type="term" value="F:metal ion binding"/>
    <property type="evidence" value="ECO:0007669"/>
    <property type="project" value="UniProtKB-KW"/>
</dbReference>
<evidence type="ECO:0000259" key="8">
    <source>
        <dbReference type="Pfam" id="PF00884"/>
    </source>
</evidence>
<evidence type="ECO:0000256" key="3">
    <source>
        <dbReference type="ARBA" id="ARBA00022723"/>
    </source>
</evidence>
<keyword evidence="6" id="KW-0472">Membrane</keyword>
<dbReference type="Gene3D" id="3.30.1120.10">
    <property type="match status" value="1"/>
</dbReference>
<dbReference type="InterPro" id="IPR050738">
    <property type="entry name" value="Sulfatase"/>
</dbReference>
<dbReference type="InterPro" id="IPR000917">
    <property type="entry name" value="Sulfatase_N"/>
</dbReference>
<protein>
    <recommendedName>
        <fullName evidence="8">Sulfatase N-terminal domain-containing protein</fullName>
    </recommendedName>
</protein>
<evidence type="ECO:0000256" key="2">
    <source>
        <dbReference type="ARBA" id="ARBA00008779"/>
    </source>
</evidence>
<keyword evidence="3" id="KW-0479">Metal-binding</keyword>
<dbReference type="SUPFAM" id="SSF53649">
    <property type="entry name" value="Alkaline phosphatase-like"/>
    <property type="match status" value="1"/>
</dbReference>
<evidence type="ECO:0000256" key="5">
    <source>
        <dbReference type="ARBA" id="ARBA00022837"/>
    </source>
</evidence>
<dbReference type="AlphaFoldDB" id="A0A9D4KVN4"/>
<accession>A0A9D4KVN4</accession>
<comment type="cofactor">
    <cofactor evidence="1">
        <name>Ca(2+)</name>
        <dbReference type="ChEBI" id="CHEBI:29108"/>
    </cofactor>
</comment>
<feature type="signal peptide" evidence="7">
    <location>
        <begin position="1"/>
        <end position="17"/>
    </location>
</feature>
<keyword evidence="5" id="KW-0106">Calcium</keyword>
<evidence type="ECO:0000256" key="1">
    <source>
        <dbReference type="ARBA" id="ARBA00001913"/>
    </source>
</evidence>
<dbReference type="Proteomes" id="UP000828390">
    <property type="component" value="Unassembled WGS sequence"/>
</dbReference>
<dbReference type="EMBL" id="JAIWYP010000003">
    <property type="protein sequence ID" value="KAH3846967.1"/>
    <property type="molecule type" value="Genomic_DNA"/>
</dbReference>
<keyword evidence="7" id="KW-0732">Signal</keyword>
<feature type="transmembrane region" description="Helical" evidence="6">
    <location>
        <begin position="203"/>
        <end position="224"/>
    </location>
</feature>
<dbReference type="PROSITE" id="PS00523">
    <property type="entry name" value="SULFATASE_1"/>
    <property type="match status" value="1"/>
</dbReference>
<feature type="chain" id="PRO_5039303001" description="Sulfatase N-terminal domain-containing protein" evidence="7">
    <location>
        <begin position="18"/>
        <end position="565"/>
    </location>
</feature>
<keyword evidence="4" id="KW-0378">Hydrolase</keyword>
<evidence type="ECO:0000256" key="6">
    <source>
        <dbReference type="SAM" id="Phobius"/>
    </source>
</evidence>
<reference evidence="9" key="1">
    <citation type="journal article" date="2019" name="bioRxiv">
        <title>The Genome of the Zebra Mussel, Dreissena polymorpha: A Resource for Invasive Species Research.</title>
        <authorList>
            <person name="McCartney M.A."/>
            <person name="Auch B."/>
            <person name="Kono T."/>
            <person name="Mallez S."/>
            <person name="Zhang Y."/>
            <person name="Obille A."/>
            <person name="Becker A."/>
            <person name="Abrahante J.E."/>
            <person name="Garbe J."/>
            <person name="Badalamenti J.P."/>
            <person name="Herman A."/>
            <person name="Mangelson H."/>
            <person name="Liachko I."/>
            <person name="Sullivan S."/>
            <person name="Sone E.D."/>
            <person name="Koren S."/>
            <person name="Silverstein K.A.T."/>
            <person name="Beckman K.B."/>
            <person name="Gohl D.M."/>
        </authorList>
    </citation>
    <scope>NUCLEOTIDE SEQUENCE</scope>
    <source>
        <strain evidence="9">Duluth1</strain>
        <tissue evidence="9">Whole animal</tissue>
    </source>
</reference>
<sequence length="565" mass="63134">MYLTVAILALLASSAHARKPNILILLADDMGYGDLGCYGNTSVRTPNIDSIARDGVKMTQHLTAASTCTPSRSALLTGRYPVRTGMAPKGIMRVNLWPYSTSGLPESEVTVAEITRQAGYRNALIGKWHLGLHRDRMGDHAHHPLNQGFDHFYGLIGTNLDDYGHEFKVVTLMRPYWYGQLFSVWAVTVTALVCLLKFRYVGPVTFLLAFTFWTLPVYAIYFLFDNMELFTSFLFRNHLLVEHPIRLAGLSQRLVNEGLEFMRNATDNDLPFLLVMSWVHMHVAIETSMEFHGKSCLGRYGDGLQELDWSVGEMLRGLRDAGVEENTLVYFTSDNGGHREIGADGGYNGRLKGGKGHGAPDGGIRVPGLMKWPGVLRTGAVTDEPTSQMDIIPIIADAVGVPLPVDRKYDGRGILPLLKEKVAISPHEFLFHYCGDKLHAVRYRPRTGHTTWKYVTHTPSLLPGRTTCRFMCSCNNAVPLATPDVYDMTSDPGETTPIEPESKMYREISAAVESAIREHVTSLDPVESQFRWDRLVPRVTWQPCCNGIFPFNCDCVDKKFENAKS</sequence>